<dbReference type="Proteomes" id="UP001437256">
    <property type="component" value="Unassembled WGS sequence"/>
</dbReference>
<comment type="caution">
    <text evidence="2">The sequence shown here is derived from an EMBL/GenBank/DDBJ whole genome shotgun (WGS) entry which is preliminary data.</text>
</comment>
<evidence type="ECO:0000313" key="3">
    <source>
        <dbReference type="Proteomes" id="UP001437256"/>
    </source>
</evidence>
<proteinExistence type="predicted"/>
<feature type="region of interest" description="Disordered" evidence="1">
    <location>
        <begin position="53"/>
        <end position="80"/>
    </location>
</feature>
<sequence length="80" mass="9067">MAQEVMEQLHPHAKEKTEKREYTPYWYFTNEASTEAKSLVKLTLEDSVFGFTKDSNSKLSLTSNPTARASPKAKANENLT</sequence>
<keyword evidence="3" id="KW-1185">Reference proteome</keyword>
<evidence type="ECO:0000313" key="2">
    <source>
        <dbReference type="EMBL" id="KAL0058183.1"/>
    </source>
</evidence>
<dbReference type="EMBL" id="JBBXMP010000353">
    <property type="protein sequence ID" value="KAL0058183.1"/>
    <property type="molecule type" value="Genomic_DNA"/>
</dbReference>
<name>A0ABR2ZA67_9AGAR</name>
<organism evidence="2 3">
    <name type="scientific">Marasmius tenuissimus</name>
    <dbReference type="NCBI Taxonomy" id="585030"/>
    <lineage>
        <taxon>Eukaryota</taxon>
        <taxon>Fungi</taxon>
        <taxon>Dikarya</taxon>
        <taxon>Basidiomycota</taxon>
        <taxon>Agaricomycotina</taxon>
        <taxon>Agaricomycetes</taxon>
        <taxon>Agaricomycetidae</taxon>
        <taxon>Agaricales</taxon>
        <taxon>Marasmiineae</taxon>
        <taxon>Marasmiaceae</taxon>
        <taxon>Marasmius</taxon>
    </lineage>
</organism>
<evidence type="ECO:0000256" key="1">
    <source>
        <dbReference type="SAM" id="MobiDB-lite"/>
    </source>
</evidence>
<gene>
    <name evidence="2" type="ORF">AAF712_015147</name>
</gene>
<protein>
    <submittedName>
        <fullName evidence="2">Uncharacterized protein</fullName>
    </submittedName>
</protein>
<feature type="compositionally biased region" description="Polar residues" evidence="1">
    <location>
        <begin position="53"/>
        <end position="67"/>
    </location>
</feature>
<accession>A0ABR2ZA67</accession>
<reference evidence="2 3" key="1">
    <citation type="submission" date="2024-05" db="EMBL/GenBank/DDBJ databases">
        <title>A draft genome resource for the thread blight pathogen Marasmius tenuissimus strain MS-2.</title>
        <authorList>
            <person name="Yulfo-Soto G.E."/>
            <person name="Baruah I.K."/>
            <person name="Amoako-Attah I."/>
            <person name="Bukari Y."/>
            <person name="Meinhardt L.W."/>
            <person name="Bailey B.A."/>
            <person name="Cohen S.P."/>
        </authorList>
    </citation>
    <scope>NUCLEOTIDE SEQUENCE [LARGE SCALE GENOMIC DNA]</scope>
    <source>
        <strain evidence="2 3">MS-2</strain>
    </source>
</reference>